<keyword evidence="3" id="KW-1185">Reference proteome</keyword>
<evidence type="ECO:0000313" key="3">
    <source>
        <dbReference type="Proteomes" id="UP000292052"/>
    </source>
</evidence>
<gene>
    <name evidence="2" type="ORF">BDFB_010348</name>
</gene>
<dbReference type="EMBL" id="QDEB01011496">
    <property type="protein sequence ID" value="RZC42042.1"/>
    <property type="molecule type" value="Genomic_DNA"/>
</dbReference>
<dbReference type="GO" id="GO:0005634">
    <property type="term" value="C:nucleus"/>
    <property type="evidence" value="ECO:0007669"/>
    <property type="project" value="TreeGrafter"/>
</dbReference>
<feature type="coiled-coil region" evidence="1">
    <location>
        <begin position="67"/>
        <end position="94"/>
    </location>
</feature>
<proteinExistence type="predicted"/>
<dbReference type="PANTHER" id="PTHR15657">
    <property type="entry name" value="THYROID TRANSCRIPTION FACTOR 1-ASSOCIATED PROTEIN 26"/>
    <property type="match status" value="1"/>
</dbReference>
<keyword evidence="1" id="KW-0175">Coiled coil</keyword>
<dbReference type="Proteomes" id="UP000292052">
    <property type="component" value="Unassembled WGS sequence"/>
</dbReference>
<protein>
    <submittedName>
        <fullName evidence="2">Uncharacterized protein</fullName>
    </submittedName>
</protein>
<name>A0A482WA23_ASBVE</name>
<evidence type="ECO:0000256" key="1">
    <source>
        <dbReference type="SAM" id="Coils"/>
    </source>
</evidence>
<dbReference type="AlphaFoldDB" id="A0A482WA23"/>
<organism evidence="2 3">
    <name type="scientific">Asbolus verrucosus</name>
    <name type="common">Desert ironclad beetle</name>
    <dbReference type="NCBI Taxonomy" id="1661398"/>
    <lineage>
        <taxon>Eukaryota</taxon>
        <taxon>Metazoa</taxon>
        <taxon>Ecdysozoa</taxon>
        <taxon>Arthropoda</taxon>
        <taxon>Hexapoda</taxon>
        <taxon>Insecta</taxon>
        <taxon>Pterygota</taxon>
        <taxon>Neoptera</taxon>
        <taxon>Endopterygota</taxon>
        <taxon>Coleoptera</taxon>
        <taxon>Polyphaga</taxon>
        <taxon>Cucujiformia</taxon>
        <taxon>Tenebrionidae</taxon>
        <taxon>Pimeliinae</taxon>
        <taxon>Asbolus</taxon>
    </lineage>
</organism>
<dbReference type="Pfam" id="PF08524">
    <property type="entry name" value="rRNA_processing"/>
    <property type="match status" value="1"/>
</dbReference>
<accession>A0A482WA23</accession>
<dbReference type="STRING" id="1661398.A0A482WA23"/>
<dbReference type="OrthoDB" id="5377144at2759"/>
<sequence length="130" mass="16071">MKHKVESWEERRKKAIVRGYNKERSGDKTTFDVSKIYDEEERRMEEDDGNKRCKVFKKPHEQFLEKKEEKRRKREEFLKAKAEKEKAMENCKKRKVEKYKKLNRKTRRGQPIMKERMEYLLEKIQKSIDA</sequence>
<dbReference type="PANTHER" id="PTHR15657:SF1">
    <property type="entry name" value="THYROID TRANSCRIPTION FACTOR 1-ASSOCIATED PROTEIN 26"/>
    <property type="match status" value="1"/>
</dbReference>
<dbReference type="InterPro" id="IPR013730">
    <property type="entry name" value="Fyv7/TAP26"/>
</dbReference>
<reference evidence="2 3" key="1">
    <citation type="submission" date="2017-03" db="EMBL/GenBank/DDBJ databases">
        <title>Genome of the blue death feigning beetle - Asbolus verrucosus.</title>
        <authorList>
            <person name="Rider S.D."/>
        </authorList>
    </citation>
    <scope>NUCLEOTIDE SEQUENCE [LARGE SCALE GENOMIC DNA]</scope>
    <source>
        <strain evidence="2">Butters</strain>
        <tissue evidence="2">Head and leg muscle</tissue>
    </source>
</reference>
<comment type="caution">
    <text evidence="2">The sequence shown here is derived from an EMBL/GenBank/DDBJ whole genome shotgun (WGS) entry which is preliminary data.</text>
</comment>
<evidence type="ECO:0000313" key="2">
    <source>
        <dbReference type="EMBL" id="RZC42042.1"/>
    </source>
</evidence>